<keyword evidence="1" id="KW-0732">Signal</keyword>
<evidence type="ECO:0000313" key="5">
    <source>
        <dbReference type="EMBL" id="GHI25748.1"/>
    </source>
</evidence>
<evidence type="ECO:0000313" key="7">
    <source>
        <dbReference type="Proteomes" id="UP001052739"/>
    </source>
</evidence>
<evidence type="ECO:0000313" key="2">
    <source>
        <dbReference type="EMBL" id="GHI20302.1"/>
    </source>
</evidence>
<dbReference type="EMBL" id="BNDW01000094">
    <property type="protein sequence ID" value="GHI25814.1"/>
    <property type="molecule type" value="Genomic_DNA"/>
</dbReference>
<feature type="chain" id="PRO_5045029931" description="Secreted protein" evidence="1">
    <location>
        <begin position="28"/>
        <end position="130"/>
    </location>
</feature>
<organism evidence="3 7">
    <name type="scientific">Streptomyces hydrogenans</name>
    <dbReference type="NCBI Taxonomy" id="1873719"/>
    <lineage>
        <taxon>Bacteria</taxon>
        <taxon>Bacillati</taxon>
        <taxon>Actinomycetota</taxon>
        <taxon>Actinomycetes</taxon>
        <taxon>Kitasatosporales</taxon>
        <taxon>Streptomycetaceae</taxon>
        <taxon>Streptomyces</taxon>
    </lineage>
</organism>
<dbReference type="EMBL" id="BNDW01000032">
    <property type="protein sequence ID" value="GHI22909.1"/>
    <property type="molecule type" value="Genomic_DNA"/>
</dbReference>
<comment type="caution">
    <text evidence="3">The sequence shown here is derived from an EMBL/GenBank/DDBJ whole genome shotgun (WGS) entry which is preliminary data.</text>
</comment>
<sequence length="130" mass="13437">MSVLKRMGVVGASAVVLVGAVASPASAADLTLSIPGGSMKHVDDGDIFKVCDTRGDGHGIYGELWYDSFYTTGGYKLVLKLSDGGDSGCDSAVHDIGNNGHYVMSVCSGSYPSGPWPNRSTCTHSAGFNE</sequence>
<evidence type="ECO:0000256" key="1">
    <source>
        <dbReference type="SAM" id="SignalP"/>
    </source>
</evidence>
<dbReference type="EMBL" id="BNDW01000006">
    <property type="protein sequence ID" value="GHI20302.1"/>
    <property type="molecule type" value="Genomic_DNA"/>
</dbReference>
<dbReference type="RefSeq" id="WP_190223630.1">
    <property type="nucleotide sequence ID" value="NZ_BNBS01000038.1"/>
</dbReference>
<accession>A0ABQ3PD04</accession>
<reference evidence="3" key="1">
    <citation type="submission" date="2024-05" db="EMBL/GenBank/DDBJ databases">
        <title>Whole genome shotgun sequence of Streptomyces hydrogenans NBRC 13475.</title>
        <authorList>
            <person name="Komaki H."/>
            <person name="Tamura T."/>
        </authorList>
    </citation>
    <scope>NUCLEOTIDE SEQUENCE</scope>
    <source>
        <strain evidence="3">NBRC 13475</strain>
    </source>
</reference>
<keyword evidence="7" id="KW-1185">Reference proteome</keyword>
<dbReference type="EMBL" id="BNDW01000089">
    <property type="protein sequence ID" value="GHI25748.1"/>
    <property type="molecule type" value="Genomic_DNA"/>
</dbReference>
<evidence type="ECO:0008006" key="8">
    <source>
        <dbReference type="Google" id="ProtNLM"/>
    </source>
</evidence>
<feature type="signal peptide" evidence="1">
    <location>
        <begin position="1"/>
        <end position="27"/>
    </location>
</feature>
<gene>
    <name evidence="2" type="ORF">Shyd_16730</name>
    <name evidence="3" type="ORF">Shyd_42800</name>
    <name evidence="4" type="ORF">Shyd_57350</name>
    <name evidence="5" type="ORF">Shyd_71190</name>
    <name evidence="6" type="ORF">Shyd_71850</name>
</gene>
<name>A0ABQ3PD04_9ACTN</name>
<evidence type="ECO:0000313" key="3">
    <source>
        <dbReference type="EMBL" id="GHI22909.1"/>
    </source>
</evidence>
<dbReference type="Proteomes" id="UP001052739">
    <property type="component" value="Unassembled WGS sequence"/>
</dbReference>
<proteinExistence type="predicted"/>
<evidence type="ECO:0000313" key="6">
    <source>
        <dbReference type="EMBL" id="GHI25814.1"/>
    </source>
</evidence>
<dbReference type="EMBL" id="BNDW01000052">
    <property type="protein sequence ID" value="GHI24364.1"/>
    <property type="molecule type" value="Genomic_DNA"/>
</dbReference>
<evidence type="ECO:0000313" key="4">
    <source>
        <dbReference type="EMBL" id="GHI24364.1"/>
    </source>
</evidence>
<protein>
    <recommendedName>
        <fullName evidence="8">Secreted protein</fullName>
    </recommendedName>
</protein>